<organism evidence="2">
    <name type="scientific">marine metagenome</name>
    <dbReference type="NCBI Taxonomy" id="408172"/>
    <lineage>
        <taxon>unclassified sequences</taxon>
        <taxon>metagenomes</taxon>
        <taxon>ecological metagenomes</taxon>
    </lineage>
</organism>
<accession>A0A382HWT9</accession>
<dbReference type="AlphaFoldDB" id="A0A382HWT9"/>
<sequence length="100" mass="11695">MFTTWASLSLLDARQTFHMEEYRMYYDDLEPITYAHEVNPLIGKSPTQDRVIMVKLLSGGLFYYFLNKMKEKNRKNALIGFNALYMIIVLHNGSLGLRIN</sequence>
<protein>
    <recommendedName>
        <fullName evidence="3">DUF5658 domain-containing protein</fullName>
    </recommendedName>
</protein>
<evidence type="ECO:0000313" key="2">
    <source>
        <dbReference type="EMBL" id="SVB91649.1"/>
    </source>
</evidence>
<keyword evidence="1" id="KW-0472">Membrane</keyword>
<proteinExistence type="predicted"/>
<feature type="transmembrane region" description="Helical" evidence="1">
    <location>
        <begin position="78"/>
        <end position="99"/>
    </location>
</feature>
<reference evidence="2" key="1">
    <citation type="submission" date="2018-05" db="EMBL/GenBank/DDBJ databases">
        <authorList>
            <person name="Lanie J.A."/>
            <person name="Ng W.-L."/>
            <person name="Kazmierczak K.M."/>
            <person name="Andrzejewski T.M."/>
            <person name="Davidsen T.M."/>
            <person name="Wayne K.J."/>
            <person name="Tettelin H."/>
            <person name="Glass J.I."/>
            <person name="Rusch D."/>
            <person name="Podicherti R."/>
            <person name="Tsui H.-C.T."/>
            <person name="Winkler M.E."/>
        </authorList>
    </citation>
    <scope>NUCLEOTIDE SEQUENCE</scope>
</reference>
<keyword evidence="1" id="KW-1133">Transmembrane helix</keyword>
<evidence type="ECO:0008006" key="3">
    <source>
        <dbReference type="Google" id="ProtNLM"/>
    </source>
</evidence>
<name>A0A382HWT9_9ZZZZ</name>
<keyword evidence="1" id="KW-0812">Transmembrane</keyword>
<gene>
    <name evidence="2" type="ORF">METZ01_LOCUS244503</name>
</gene>
<evidence type="ECO:0000256" key="1">
    <source>
        <dbReference type="SAM" id="Phobius"/>
    </source>
</evidence>
<dbReference type="EMBL" id="UINC01063720">
    <property type="protein sequence ID" value="SVB91649.1"/>
    <property type="molecule type" value="Genomic_DNA"/>
</dbReference>